<dbReference type="EMBL" id="KL584726">
    <property type="protein sequence ID" value="KEQ68708.1"/>
    <property type="molecule type" value="Genomic_DNA"/>
</dbReference>
<dbReference type="SUPFAM" id="SSF51735">
    <property type="entry name" value="NAD(P)-binding Rossmann-fold domains"/>
    <property type="match status" value="1"/>
</dbReference>
<dbReference type="InterPro" id="IPR016040">
    <property type="entry name" value="NAD(P)-bd_dom"/>
</dbReference>
<dbReference type="Pfam" id="PF13460">
    <property type="entry name" value="NAD_binding_10"/>
    <property type="match status" value="1"/>
</dbReference>
<dbReference type="HOGENOM" id="CLU_007383_10_6_1"/>
<dbReference type="InterPro" id="IPR019901">
    <property type="entry name" value="Ergot_alkaloid_biosynthesis"/>
</dbReference>
<evidence type="ECO:0000313" key="7">
    <source>
        <dbReference type="Proteomes" id="UP000027730"/>
    </source>
</evidence>
<dbReference type="UniPathway" id="UPA00327"/>
<feature type="domain" description="NAD(P)-binding" evidence="5">
    <location>
        <begin position="7"/>
        <end position="182"/>
    </location>
</feature>
<evidence type="ECO:0000256" key="2">
    <source>
        <dbReference type="ARBA" id="ARBA00005372"/>
    </source>
</evidence>
<dbReference type="GeneID" id="25412509"/>
<dbReference type="GO" id="GO:0035835">
    <property type="term" value="P:indole alkaloid biosynthetic process"/>
    <property type="evidence" value="ECO:0007669"/>
    <property type="project" value="UniProtKB-UniPathway"/>
</dbReference>
<reference evidence="6 7" key="1">
    <citation type="journal article" date="2014" name="BMC Genomics">
        <title>Genome sequencing of four Aureobasidium pullulans varieties: biotechnological potential, stress tolerance, and description of new species.</title>
        <authorList>
            <person name="Gostin Ar C."/>
            <person name="Ohm R.A."/>
            <person name="Kogej T."/>
            <person name="Sonjak S."/>
            <person name="Turk M."/>
            <person name="Zajc J."/>
            <person name="Zalar P."/>
            <person name="Grube M."/>
            <person name="Sun H."/>
            <person name="Han J."/>
            <person name="Sharma A."/>
            <person name="Chiniquy J."/>
            <person name="Ngan C.Y."/>
            <person name="Lipzen A."/>
            <person name="Barry K."/>
            <person name="Grigoriev I.V."/>
            <person name="Gunde-Cimerman N."/>
        </authorList>
    </citation>
    <scope>NUCLEOTIDE SEQUENCE [LARGE SCALE GENOMIC DNA]</scope>
    <source>
        <strain evidence="6 7">CBS 147.97</strain>
    </source>
</reference>
<dbReference type="GO" id="GO:0016491">
    <property type="term" value="F:oxidoreductase activity"/>
    <property type="evidence" value="ECO:0007669"/>
    <property type="project" value="UniProtKB-KW"/>
</dbReference>
<dbReference type="PANTHER" id="PTHR43162:SF1">
    <property type="entry name" value="PRESTALK A DIFFERENTIATION PROTEIN A"/>
    <property type="match status" value="1"/>
</dbReference>
<evidence type="ECO:0000313" key="6">
    <source>
        <dbReference type="EMBL" id="KEQ68708.1"/>
    </source>
</evidence>
<keyword evidence="3" id="KW-0017">Alkaloid metabolism</keyword>
<comment type="similarity">
    <text evidence="2">Belongs to the fgaFS/easG family.</text>
</comment>
<dbReference type="PANTHER" id="PTHR43162">
    <property type="match status" value="1"/>
</dbReference>
<keyword evidence="7" id="KW-1185">Reference proteome</keyword>
<dbReference type="InterPro" id="IPR036291">
    <property type="entry name" value="NAD(P)-bd_dom_sf"/>
</dbReference>
<accession>A0A074W774</accession>
<evidence type="ECO:0000256" key="3">
    <source>
        <dbReference type="ARBA" id="ARBA00022589"/>
    </source>
</evidence>
<dbReference type="AlphaFoldDB" id="A0A074W774"/>
<dbReference type="Gene3D" id="3.40.50.720">
    <property type="entry name" value="NAD(P)-binding Rossmann-like Domain"/>
    <property type="match status" value="1"/>
</dbReference>
<dbReference type="NCBIfam" id="TIGR03649">
    <property type="entry name" value="ergot_EASG"/>
    <property type="match status" value="1"/>
</dbReference>
<proteinExistence type="inferred from homology"/>
<dbReference type="RefSeq" id="XP_013422882.1">
    <property type="nucleotide sequence ID" value="XM_013567428.1"/>
</dbReference>
<dbReference type="Gene3D" id="3.90.25.10">
    <property type="entry name" value="UDP-galactose 4-epimerase, domain 1"/>
    <property type="match status" value="1"/>
</dbReference>
<protein>
    <submittedName>
        <fullName evidence="6">NAD(P)-binding protein</fullName>
    </submittedName>
</protein>
<dbReference type="Proteomes" id="UP000027730">
    <property type="component" value="Unassembled WGS sequence"/>
</dbReference>
<evidence type="ECO:0000259" key="5">
    <source>
        <dbReference type="Pfam" id="PF13460"/>
    </source>
</evidence>
<dbReference type="InterPro" id="IPR051604">
    <property type="entry name" value="Ergot_Alk_Oxidoreductase"/>
</dbReference>
<organism evidence="6 7">
    <name type="scientific">Aureobasidium namibiae CBS 147.97</name>
    <dbReference type="NCBI Taxonomy" id="1043004"/>
    <lineage>
        <taxon>Eukaryota</taxon>
        <taxon>Fungi</taxon>
        <taxon>Dikarya</taxon>
        <taxon>Ascomycota</taxon>
        <taxon>Pezizomycotina</taxon>
        <taxon>Dothideomycetes</taxon>
        <taxon>Dothideomycetidae</taxon>
        <taxon>Dothideales</taxon>
        <taxon>Saccotheciaceae</taxon>
        <taxon>Aureobasidium</taxon>
    </lineage>
</organism>
<gene>
    <name evidence="6" type="ORF">M436DRAFT_57579</name>
</gene>
<sequence>MTILLTGGTGKTSLRLASFLHSASIPVLLTSRRGPSASSFYPTVQFDWNDSSTWSNPFSTASDISAIYLLSGELSDPAPIINAFIDLAMSKGVKRFVVCSGSSCEYGGPFHGKIWQNLDESKLEYAVLRPSWFMENLSESGHGHFETITSHSSLFTACADGKIPWVSANDIAAVALRCLTDEEPHNRAYRILGPELLTYDEIAQKLSQHLGKDIKHVHLSQQQREQSMKNAGLPEHMAKFLTGLEVMAAQGKEAWQGDDVQLVTGKKAISFDEFVAANKQAWN</sequence>
<name>A0A074W774_9PEZI</name>
<dbReference type="OrthoDB" id="419598at2759"/>
<evidence type="ECO:0000256" key="1">
    <source>
        <dbReference type="ARBA" id="ARBA00005107"/>
    </source>
</evidence>
<evidence type="ECO:0000256" key="4">
    <source>
        <dbReference type="ARBA" id="ARBA00023002"/>
    </source>
</evidence>
<dbReference type="STRING" id="1043004.A0A074W774"/>
<comment type="pathway">
    <text evidence="1">Alkaloid biosynthesis; ergot alkaloid biosynthesis.</text>
</comment>
<keyword evidence="4" id="KW-0560">Oxidoreductase</keyword>